<dbReference type="PATRIC" id="fig|136160.3.peg.1479"/>
<evidence type="ECO:0000256" key="1">
    <source>
        <dbReference type="ARBA" id="ARBA00022679"/>
    </source>
</evidence>
<keyword evidence="2" id="KW-0547">Nucleotide-binding</keyword>
<dbReference type="GO" id="GO:0004788">
    <property type="term" value="F:thiamine diphosphokinase activity"/>
    <property type="evidence" value="ECO:0007669"/>
    <property type="project" value="InterPro"/>
</dbReference>
<dbReference type="Gene3D" id="3.40.50.10240">
    <property type="entry name" value="Thiamin pyrophosphokinase, catalytic domain"/>
    <property type="match status" value="1"/>
</dbReference>
<evidence type="ECO:0000256" key="3">
    <source>
        <dbReference type="ARBA" id="ARBA00022777"/>
    </source>
</evidence>
<keyword evidence="3" id="KW-0418">Kinase</keyword>
<gene>
    <name evidence="7" type="ORF">AMD02_05905</name>
</gene>
<evidence type="ECO:0000256" key="2">
    <source>
        <dbReference type="ARBA" id="ARBA00022741"/>
    </source>
</evidence>
<evidence type="ECO:0000259" key="5">
    <source>
        <dbReference type="Pfam" id="PF04263"/>
    </source>
</evidence>
<dbReference type="Pfam" id="PF04263">
    <property type="entry name" value="TPK_catalytic"/>
    <property type="match status" value="1"/>
</dbReference>
<proteinExistence type="predicted"/>
<keyword evidence="1" id="KW-0808">Transferase</keyword>
<reference evidence="7" key="1">
    <citation type="submission" date="2015-08" db="EMBL/GenBank/DDBJ databases">
        <title>Complete DNA Sequence of Pseudomonas syringae pv. actinidiae, the Causal Agent of Kiwifruit Canker Disease.</title>
        <authorList>
            <person name="Rikkerink E.H.A."/>
            <person name="Fineran P.C."/>
        </authorList>
    </citation>
    <scope>NUCLEOTIDE SEQUENCE</scope>
    <source>
        <strain evidence="7">DSM 13666</strain>
    </source>
</reference>
<dbReference type="Pfam" id="PF12555">
    <property type="entry name" value="SteA-like_C"/>
    <property type="match status" value="1"/>
</dbReference>
<dbReference type="InterPro" id="IPR036759">
    <property type="entry name" value="TPK_catalytic_sf"/>
</dbReference>
<evidence type="ECO:0000256" key="4">
    <source>
        <dbReference type="ARBA" id="ARBA00022840"/>
    </source>
</evidence>
<dbReference type="InterPro" id="IPR007371">
    <property type="entry name" value="TPK_catalytic"/>
</dbReference>
<sequence length="379" mass="42799">MGRIEGTAYQHRKTKKLLETLPERSIAVISHENLDSLAVEGLLTRQVKAIVNLCSTMNGAFRHDFIYQLLQEGIAVYDVAEVLTPNNELELNGKKVLLRERSLFVACEKGYRKVARLQKYDAATIAQINQKADADFAERFTSFFENTWDYAKNEVAYFTEKPMIPDLFNVCKGRQVLIVARYAGFEQDLAVFKKELSKRKIIKIAVDGAADGMIRQGLKPDMIIGDMDSVTEQTLRAIPKRLVHQYINGGAPGLKRLQALGLTAETFPFIGTSEDVAVYLAYWSGAEHLYLVGCRFGYKEFLEKGRSGMAGSLLCRMQAGERITDLKGIHRLYRHHQQEMGSEWIWRLAPVGACSVLLLHPRVAFVISLLWSWVMGGFL</sequence>
<dbReference type="SUPFAM" id="SSF63999">
    <property type="entry name" value="Thiamin pyrophosphokinase, catalytic domain"/>
    <property type="match status" value="1"/>
</dbReference>
<protein>
    <submittedName>
        <fullName evidence="7">Uncharacterized protein</fullName>
    </submittedName>
</protein>
<dbReference type="RefSeq" id="WP_053430721.1">
    <property type="nucleotide sequence ID" value="NZ_CP040441.1"/>
</dbReference>
<evidence type="ECO:0000259" key="6">
    <source>
        <dbReference type="Pfam" id="PF12555"/>
    </source>
</evidence>
<dbReference type="GO" id="GO:0009229">
    <property type="term" value="P:thiamine diphosphate biosynthetic process"/>
    <property type="evidence" value="ECO:0007669"/>
    <property type="project" value="InterPro"/>
</dbReference>
<dbReference type="AlphaFoldDB" id="A0A0M0KI71"/>
<dbReference type="GeneID" id="87598290"/>
<dbReference type="GO" id="GO:0005524">
    <property type="term" value="F:ATP binding"/>
    <property type="evidence" value="ECO:0007669"/>
    <property type="project" value="UniProtKB-KW"/>
</dbReference>
<dbReference type="EMBL" id="LILD01000001">
    <property type="protein sequence ID" value="KOO38444.1"/>
    <property type="molecule type" value="Genomic_DNA"/>
</dbReference>
<feature type="domain" description="SteA-like C-terminal" evidence="6">
    <location>
        <begin position="327"/>
        <end position="374"/>
    </location>
</feature>
<dbReference type="GO" id="GO:0016301">
    <property type="term" value="F:kinase activity"/>
    <property type="evidence" value="ECO:0007669"/>
    <property type="project" value="UniProtKB-KW"/>
</dbReference>
<feature type="domain" description="Thiamin pyrophosphokinase catalytic" evidence="5">
    <location>
        <begin position="195"/>
        <end position="238"/>
    </location>
</feature>
<evidence type="ECO:0000313" key="7">
    <source>
        <dbReference type="EMBL" id="KOO38444.1"/>
    </source>
</evidence>
<dbReference type="NCBIfam" id="NF040608">
    <property type="entry name" value="division_SteA"/>
    <property type="match status" value="1"/>
</dbReference>
<organism evidence="7">
    <name type="scientific">Halalkalibacterium halodurans</name>
    <name type="common">Bacillus halodurans</name>
    <dbReference type="NCBI Taxonomy" id="86665"/>
    <lineage>
        <taxon>Bacteria</taxon>
        <taxon>Bacillati</taxon>
        <taxon>Bacillota</taxon>
        <taxon>Bacilli</taxon>
        <taxon>Bacillales</taxon>
        <taxon>Bacillaceae</taxon>
        <taxon>Halalkalibacterium (ex Joshi et al. 2022)</taxon>
    </lineage>
</organism>
<comment type="caution">
    <text evidence="7">The sequence shown here is derived from an EMBL/GenBank/DDBJ whole genome shotgun (WGS) entry which is preliminary data.</text>
</comment>
<accession>A0A0M0KI71</accession>
<dbReference type="InterPro" id="IPR047795">
    <property type="entry name" value="Put_SteA-like"/>
</dbReference>
<keyword evidence="4" id="KW-0067">ATP-binding</keyword>
<dbReference type="InterPro" id="IPR022215">
    <property type="entry name" value="SteA-like_C"/>
</dbReference>
<name>A0A0M0KI71_ALKHA</name>